<organism evidence="6 7">
    <name type="scientific">Fistulifera solaris</name>
    <name type="common">Oleaginous diatom</name>
    <dbReference type="NCBI Taxonomy" id="1519565"/>
    <lineage>
        <taxon>Eukaryota</taxon>
        <taxon>Sar</taxon>
        <taxon>Stramenopiles</taxon>
        <taxon>Ochrophyta</taxon>
        <taxon>Bacillariophyta</taxon>
        <taxon>Bacillariophyceae</taxon>
        <taxon>Bacillariophycidae</taxon>
        <taxon>Naviculales</taxon>
        <taxon>Naviculaceae</taxon>
        <taxon>Fistulifera</taxon>
    </lineage>
</organism>
<evidence type="ECO:0000256" key="2">
    <source>
        <dbReference type="SAM" id="MobiDB-lite"/>
    </source>
</evidence>
<evidence type="ECO:0000256" key="4">
    <source>
        <dbReference type="SAM" id="SignalP"/>
    </source>
</evidence>
<keyword evidence="3" id="KW-0472">Membrane</keyword>
<evidence type="ECO:0000256" key="1">
    <source>
        <dbReference type="ARBA" id="ARBA00023180"/>
    </source>
</evidence>
<evidence type="ECO:0000256" key="3">
    <source>
        <dbReference type="SAM" id="Phobius"/>
    </source>
</evidence>
<evidence type="ECO:0000313" key="7">
    <source>
        <dbReference type="Proteomes" id="UP000198406"/>
    </source>
</evidence>
<keyword evidence="1" id="KW-0325">Glycoprotein</keyword>
<accession>A0A1Z5KDW9</accession>
<dbReference type="Proteomes" id="UP000198406">
    <property type="component" value="Unassembled WGS sequence"/>
</dbReference>
<feature type="region of interest" description="Disordered" evidence="2">
    <location>
        <begin position="230"/>
        <end position="268"/>
    </location>
</feature>
<name>A0A1Z5KDW9_FISSO</name>
<keyword evidence="7" id="KW-1185">Reference proteome</keyword>
<feature type="domain" description="PSI" evidence="5">
    <location>
        <begin position="104"/>
        <end position="140"/>
    </location>
</feature>
<dbReference type="InParanoid" id="A0A1Z5KDW9"/>
<feature type="transmembrane region" description="Helical" evidence="3">
    <location>
        <begin position="306"/>
        <end position="332"/>
    </location>
</feature>
<sequence length="495" mass="54826">MLYRLGWFAFTFAWQVLAHENTLSFDEAVVTLAHDSLDFSPSNVTGYFGDSCASYSTCNECYSSAFCHWCEADQACHARGSVHGCFSGVSCSRPKKNNDTDDHGCYAQTSCSDCVLSSRFCHWCAHDNACHVVGSMYGCAVGVDCYSNDRCKRNVPEKLHEGGFEKLNVLFLLAAVVLSCITVCCATACWGLAFGIKGAYDDLLNSMSTDLDEDAALDQPLIVREHEEVQMQAREQPDTTQLAEENGGEPDREEGSPGEEVDADGEENERIEYTTLIQGFSESEDEDNLTLRASGRRRTTRAADRLYGVCVGCYAMTLFTVVLGLVATVMYYPRVPVYNVCNDALAWKSLMDSLTSLKVSADFEILMSVANPNRFDVALDMGKGSFAHNGVFVGTFDIPPITAKANSITDLFIITHLSPEKWEALSLTSDYYRGKLVLDVQARATLRVPAFFDYSYTAALENIVVHVNEMSDRHMCACPTWDQNQTMIDFRTMPL</sequence>
<dbReference type="EMBL" id="BDSP01000207">
    <property type="protein sequence ID" value="GAX24322.1"/>
    <property type="molecule type" value="Genomic_DNA"/>
</dbReference>
<comment type="caution">
    <text evidence="6">The sequence shown here is derived from an EMBL/GenBank/DDBJ whole genome shotgun (WGS) entry which is preliminary data.</text>
</comment>
<proteinExistence type="predicted"/>
<feature type="transmembrane region" description="Helical" evidence="3">
    <location>
        <begin position="169"/>
        <end position="196"/>
    </location>
</feature>
<dbReference type="AlphaFoldDB" id="A0A1Z5KDW9"/>
<evidence type="ECO:0000259" key="5">
    <source>
        <dbReference type="SMART" id="SM00423"/>
    </source>
</evidence>
<gene>
    <name evidence="6" type="ORF">FisN_4Lh438</name>
</gene>
<protein>
    <recommendedName>
        <fullName evidence="5">PSI domain-containing protein</fullName>
    </recommendedName>
</protein>
<dbReference type="SMART" id="SM00423">
    <property type="entry name" value="PSI"/>
    <property type="match status" value="2"/>
</dbReference>
<dbReference type="OrthoDB" id="46152at2759"/>
<keyword evidence="3" id="KW-0812">Transmembrane</keyword>
<feature type="chain" id="PRO_5012690116" description="PSI domain-containing protein" evidence="4">
    <location>
        <begin position="19"/>
        <end position="495"/>
    </location>
</feature>
<feature type="domain" description="PSI" evidence="5">
    <location>
        <begin position="51"/>
        <end position="86"/>
    </location>
</feature>
<evidence type="ECO:0000313" key="6">
    <source>
        <dbReference type="EMBL" id="GAX24322.1"/>
    </source>
</evidence>
<reference evidence="6 7" key="1">
    <citation type="journal article" date="2015" name="Plant Cell">
        <title>Oil accumulation by the oleaginous diatom Fistulifera solaris as revealed by the genome and transcriptome.</title>
        <authorList>
            <person name="Tanaka T."/>
            <person name="Maeda Y."/>
            <person name="Veluchamy A."/>
            <person name="Tanaka M."/>
            <person name="Abida H."/>
            <person name="Marechal E."/>
            <person name="Bowler C."/>
            <person name="Muto M."/>
            <person name="Sunaga Y."/>
            <person name="Tanaka M."/>
            <person name="Yoshino T."/>
            <person name="Taniguchi T."/>
            <person name="Fukuda Y."/>
            <person name="Nemoto M."/>
            <person name="Matsumoto M."/>
            <person name="Wong P.S."/>
            <person name="Aburatani S."/>
            <person name="Fujibuchi W."/>
        </authorList>
    </citation>
    <scope>NUCLEOTIDE SEQUENCE [LARGE SCALE GENOMIC DNA]</scope>
    <source>
        <strain evidence="6 7">JPCC DA0580</strain>
    </source>
</reference>
<feature type="signal peptide" evidence="4">
    <location>
        <begin position="1"/>
        <end position="18"/>
    </location>
</feature>
<keyword evidence="4" id="KW-0732">Signal</keyword>
<dbReference type="InterPro" id="IPR016201">
    <property type="entry name" value="PSI"/>
</dbReference>
<keyword evidence="3" id="KW-1133">Transmembrane helix</keyword>
<feature type="compositionally biased region" description="Acidic residues" evidence="2">
    <location>
        <begin position="256"/>
        <end position="268"/>
    </location>
</feature>